<accession>A0ABM0ZV58</accession>
<organism evidence="3 4">
    <name type="scientific">Aplysia californica</name>
    <name type="common">California sea hare</name>
    <dbReference type="NCBI Taxonomy" id="6500"/>
    <lineage>
        <taxon>Eukaryota</taxon>
        <taxon>Metazoa</taxon>
        <taxon>Spiralia</taxon>
        <taxon>Lophotrochozoa</taxon>
        <taxon>Mollusca</taxon>
        <taxon>Gastropoda</taxon>
        <taxon>Heterobranchia</taxon>
        <taxon>Euthyneura</taxon>
        <taxon>Tectipleura</taxon>
        <taxon>Aplysiida</taxon>
        <taxon>Aplysioidea</taxon>
        <taxon>Aplysiidae</taxon>
        <taxon>Aplysia</taxon>
    </lineage>
</organism>
<keyword evidence="2" id="KW-1133">Transmembrane helix</keyword>
<comment type="similarity">
    <text evidence="1">Belongs to the dynein heavy chain family.</text>
</comment>
<dbReference type="Proteomes" id="UP000694888">
    <property type="component" value="Unplaced"/>
</dbReference>
<evidence type="ECO:0000313" key="4">
    <source>
        <dbReference type="RefSeq" id="XP_012935103.1"/>
    </source>
</evidence>
<evidence type="ECO:0000256" key="2">
    <source>
        <dbReference type="SAM" id="Phobius"/>
    </source>
</evidence>
<keyword evidence="2" id="KW-0812">Transmembrane</keyword>
<dbReference type="PANTHER" id="PTHR46532:SF4">
    <property type="entry name" value="AAA+ ATPASE DOMAIN-CONTAINING PROTEIN"/>
    <property type="match status" value="1"/>
</dbReference>
<feature type="transmembrane region" description="Helical" evidence="2">
    <location>
        <begin position="264"/>
        <end position="283"/>
    </location>
</feature>
<proteinExistence type="inferred from homology"/>
<dbReference type="InterPro" id="IPR026983">
    <property type="entry name" value="DHC"/>
</dbReference>
<reference evidence="4" key="1">
    <citation type="submission" date="2025-08" db="UniProtKB">
        <authorList>
            <consortium name="RefSeq"/>
        </authorList>
    </citation>
    <scope>IDENTIFICATION</scope>
</reference>
<dbReference type="PANTHER" id="PTHR46532">
    <property type="entry name" value="MALE FERTILITY FACTOR KL5"/>
    <property type="match status" value="1"/>
</dbReference>
<keyword evidence="3" id="KW-1185">Reference proteome</keyword>
<evidence type="ECO:0000313" key="3">
    <source>
        <dbReference type="Proteomes" id="UP000694888"/>
    </source>
</evidence>
<keyword evidence="2" id="KW-0472">Membrane</keyword>
<dbReference type="RefSeq" id="XP_012935103.1">
    <property type="nucleotide sequence ID" value="XM_013079649.2"/>
</dbReference>
<dbReference type="GeneID" id="106010994"/>
<sequence>MMLVDYKNLKESVPDMFVPLLQPTMFKIDSLMSPAFSTITWTSLELTAYFKELDKAFSDIKLLMKTVCDIKYMRVDAKLHQISETLLCFLPGEPLTVDDFLQKTRDTTCSVADKLNKSAHMVCDTVLELLRIFVNQAFLEYRTLEKVYADEQRIADPSVRKSMNASYTMTAIASLTNSTEPDRSPLPEDLMTREAYVTSCLALFDDFKNRMIDALLKSVRFSLSSLRRRFLANSSRSSSQGVGGAGEDDNVGKSGPFFQVDIELAIPAVVSASVLIVCGYTYCGSWS</sequence>
<protein>
    <submittedName>
        <fullName evidence="4">Dynein heavy chain 8, axonemal</fullName>
    </submittedName>
</protein>
<evidence type="ECO:0000256" key="1">
    <source>
        <dbReference type="ARBA" id="ARBA00008887"/>
    </source>
</evidence>
<gene>
    <name evidence="4" type="primary">LOC106010994</name>
</gene>
<name>A0ABM0ZV58_APLCA</name>